<dbReference type="SUPFAM" id="SSF53448">
    <property type="entry name" value="Nucleotide-diphospho-sugar transferases"/>
    <property type="match status" value="1"/>
</dbReference>
<name>A0A4Z0Q3C4_9BACT</name>
<dbReference type="CDD" id="cd00761">
    <property type="entry name" value="Glyco_tranf_GTA_type"/>
    <property type="match status" value="1"/>
</dbReference>
<organism evidence="2 3">
    <name type="scientific">Hymenobacter metallicola</name>
    <dbReference type="NCBI Taxonomy" id="2563114"/>
    <lineage>
        <taxon>Bacteria</taxon>
        <taxon>Pseudomonadati</taxon>
        <taxon>Bacteroidota</taxon>
        <taxon>Cytophagia</taxon>
        <taxon>Cytophagales</taxon>
        <taxon>Hymenobacteraceae</taxon>
        <taxon>Hymenobacter</taxon>
    </lineage>
</organism>
<dbReference type="OrthoDB" id="786280at2"/>
<dbReference type="Proteomes" id="UP000298471">
    <property type="component" value="Unassembled WGS sequence"/>
</dbReference>
<dbReference type="EMBL" id="SRMB01000004">
    <property type="protein sequence ID" value="TGE23232.1"/>
    <property type="molecule type" value="Genomic_DNA"/>
</dbReference>
<feature type="domain" description="Glycosyltransferase 2-like" evidence="1">
    <location>
        <begin position="22"/>
        <end position="142"/>
    </location>
</feature>
<protein>
    <submittedName>
        <fullName evidence="2">Glycosyltransferase family 2 protein</fullName>
    </submittedName>
</protein>
<gene>
    <name evidence="2" type="ORF">E5K02_18700</name>
</gene>
<proteinExistence type="predicted"/>
<evidence type="ECO:0000313" key="3">
    <source>
        <dbReference type="Proteomes" id="UP000298471"/>
    </source>
</evidence>
<keyword evidence="3" id="KW-1185">Reference proteome</keyword>
<accession>A0A4Z0Q3C4</accession>
<dbReference type="InterPro" id="IPR050834">
    <property type="entry name" value="Glycosyltransf_2"/>
</dbReference>
<dbReference type="InterPro" id="IPR001173">
    <property type="entry name" value="Glyco_trans_2-like"/>
</dbReference>
<comment type="caution">
    <text evidence="2">The sequence shown here is derived from an EMBL/GenBank/DDBJ whole genome shotgun (WGS) entry which is preliminary data.</text>
</comment>
<dbReference type="InterPro" id="IPR029044">
    <property type="entry name" value="Nucleotide-diphossugar_trans"/>
</dbReference>
<evidence type="ECO:0000313" key="2">
    <source>
        <dbReference type="EMBL" id="TGE23232.1"/>
    </source>
</evidence>
<sequence length="358" mass="40817">MLLDRTAALFTLNFSQVNGITFLICTHNGAKRLADTLRHIAAQQVSKTIVWEVLIVSNASSDNTIEVARDLQHTYNIQVPFRVLDEPVAGKENALIRGFNEAAYENIVIIDDDNWIAPNYLSLVDEIMSAHPEIGVLGAHAEGMFEVTPPAWFDTFQAVYAVGEQNGGKTGPLPDHEGYLYGAGSVVRKSAWLKLLAHGFRFTTSTKRGKIIVSGEDVELGDAMQLAGYKLWYDDRLRFKHYMFKERLTWNYLLRIGQGTASSQLTSIVYYFVFRNPDLTESKFRYLYNKRLVWLGMQIARQPANVFNAVFRREQEGIISNFETLRLFYNFQTSLKQREEAVKVFHQVSELRNRLAGN</sequence>
<dbReference type="PANTHER" id="PTHR43685">
    <property type="entry name" value="GLYCOSYLTRANSFERASE"/>
    <property type="match status" value="1"/>
</dbReference>
<dbReference type="GO" id="GO:0016740">
    <property type="term" value="F:transferase activity"/>
    <property type="evidence" value="ECO:0007669"/>
    <property type="project" value="UniProtKB-KW"/>
</dbReference>
<dbReference type="Pfam" id="PF00535">
    <property type="entry name" value="Glycos_transf_2"/>
    <property type="match status" value="1"/>
</dbReference>
<dbReference type="PANTHER" id="PTHR43685:SF2">
    <property type="entry name" value="GLYCOSYLTRANSFERASE 2-LIKE DOMAIN-CONTAINING PROTEIN"/>
    <property type="match status" value="1"/>
</dbReference>
<reference evidence="2 3" key="1">
    <citation type="submission" date="2019-04" db="EMBL/GenBank/DDBJ databases">
        <authorList>
            <person name="Feng G."/>
            <person name="Zhang J."/>
            <person name="Zhu H."/>
        </authorList>
    </citation>
    <scope>NUCLEOTIDE SEQUENCE [LARGE SCALE GENOMIC DNA]</scope>
    <source>
        <strain evidence="2 3">9PBR-1</strain>
    </source>
</reference>
<dbReference type="Gene3D" id="3.90.550.10">
    <property type="entry name" value="Spore Coat Polysaccharide Biosynthesis Protein SpsA, Chain A"/>
    <property type="match status" value="1"/>
</dbReference>
<dbReference type="AlphaFoldDB" id="A0A4Z0Q3C4"/>
<evidence type="ECO:0000259" key="1">
    <source>
        <dbReference type="Pfam" id="PF00535"/>
    </source>
</evidence>
<keyword evidence="2" id="KW-0808">Transferase</keyword>